<keyword evidence="3" id="KW-1185">Reference proteome</keyword>
<sequence length="107" mass="11063">MAAHGGEADGEDGERETGQEIADGGADAAQQDREGATPAMTVSGAAAETTKKAMSAVPREPERRVAVAGGVRSPEVVTDMGKPFERRTGRESGRGGNPGMRDRRGLI</sequence>
<dbReference type="EMBL" id="AOPY01001730">
    <property type="protein sequence ID" value="EPJ33923.1"/>
    <property type="molecule type" value="Genomic_DNA"/>
</dbReference>
<organism evidence="2 3">
    <name type="scientific">Streptomyces afghaniensis 772</name>
    <dbReference type="NCBI Taxonomy" id="1283301"/>
    <lineage>
        <taxon>Bacteria</taxon>
        <taxon>Bacillati</taxon>
        <taxon>Actinomycetota</taxon>
        <taxon>Actinomycetes</taxon>
        <taxon>Kitasatosporales</taxon>
        <taxon>Streptomycetaceae</taxon>
        <taxon>Streptomyces</taxon>
    </lineage>
</organism>
<accession>S4M419</accession>
<name>S4M419_9ACTN</name>
<protein>
    <submittedName>
        <fullName evidence="2">Uncharacterized protein</fullName>
    </submittedName>
</protein>
<dbReference type="Proteomes" id="UP000015001">
    <property type="component" value="Unassembled WGS sequence"/>
</dbReference>
<evidence type="ECO:0000313" key="3">
    <source>
        <dbReference type="Proteomes" id="UP000015001"/>
    </source>
</evidence>
<feature type="region of interest" description="Disordered" evidence="1">
    <location>
        <begin position="1"/>
        <end position="107"/>
    </location>
</feature>
<proteinExistence type="predicted"/>
<gene>
    <name evidence="2" type="ORF">STAFG_9011</name>
</gene>
<evidence type="ECO:0000256" key="1">
    <source>
        <dbReference type="SAM" id="MobiDB-lite"/>
    </source>
</evidence>
<dbReference type="HOGENOM" id="CLU_2208464_0_0_11"/>
<feature type="compositionally biased region" description="Basic and acidic residues" evidence="1">
    <location>
        <begin position="82"/>
        <end position="93"/>
    </location>
</feature>
<dbReference type="PATRIC" id="fig|1283301.3.peg.8937"/>
<comment type="caution">
    <text evidence="2">The sequence shown here is derived from an EMBL/GenBank/DDBJ whole genome shotgun (WGS) entry which is preliminary data.</text>
</comment>
<reference evidence="2 3" key="1">
    <citation type="submission" date="2013-02" db="EMBL/GenBank/DDBJ databases">
        <title>Draft Genome Sequence of Streptomyces afghaniensis, Which Produces Compounds of the Julimycin B-Complex.</title>
        <authorList>
            <person name="Gruening B.A."/>
            <person name="Praeg A."/>
            <person name="Erxleben A."/>
            <person name="Guenther S."/>
            <person name="Fiedler H.-P."/>
            <person name="Goodfellow M."/>
            <person name="Mueller M."/>
        </authorList>
    </citation>
    <scope>NUCLEOTIDE SEQUENCE [LARGE SCALE GENOMIC DNA]</scope>
    <source>
        <strain evidence="2 3">772</strain>
    </source>
</reference>
<dbReference type="AlphaFoldDB" id="S4M419"/>
<feature type="compositionally biased region" description="Low complexity" evidence="1">
    <location>
        <begin position="19"/>
        <end position="29"/>
    </location>
</feature>
<evidence type="ECO:0000313" key="2">
    <source>
        <dbReference type="EMBL" id="EPJ33923.1"/>
    </source>
</evidence>